<dbReference type="Pfam" id="PF11870">
    <property type="entry name" value="LutB_C"/>
    <property type="match status" value="1"/>
</dbReference>
<feature type="domain" description="4Fe-4S ferredoxin-type" evidence="8">
    <location>
        <begin position="310"/>
        <end position="339"/>
    </location>
</feature>
<dbReference type="GO" id="GO:0046872">
    <property type="term" value="F:metal ion binding"/>
    <property type="evidence" value="ECO:0007669"/>
    <property type="project" value="UniProtKB-KW"/>
</dbReference>
<dbReference type="SUPFAM" id="SSF100950">
    <property type="entry name" value="NagB/RpiA/CoA transferase-like"/>
    <property type="match status" value="1"/>
</dbReference>
<evidence type="ECO:0000259" key="8">
    <source>
        <dbReference type="PROSITE" id="PS51379"/>
    </source>
</evidence>
<dbReference type="SUPFAM" id="SSF54862">
    <property type="entry name" value="4Fe-4S ferredoxins"/>
    <property type="match status" value="1"/>
</dbReference>
<dbReference type="InterPro" id="IPR004452">
    <property type="entry name" value="LutB/LldF"/>
</dbReference>
<dbReference type="Pfam" id="PF02589">
    <property type="entry name" value="LUD_dom"/>
    <property type="match status" value="1"/>
</dbReference>
<evidence type="ECO:0000256" key="3">
    <source>
        <dbReference type="ARBA" id="ARBA00022723"/>
    </source>
</evidence>
<keyword evidence="4" id="KW-0677">Repeat</keyword>
<dbReference type="PROSITE" id="PS51379">
    <property type="entry name" value="4FE4S_FER_2"/>
    <property type="match status" value="1"/>
</dbReference>
<proteinExistence type="predicted"/>
<name>A0A6S6TLE6_9GAMM</name>
<dbReference type="PANTHER" id="PTHR47153">
    <property type="entry name" value="LACTATE UTILIZATION PROTEIN B"/>
    <property type="match status" value="1"/>
</dbReference>
<dbReference type="Gene3D" id="3.40.50.10420">
    <property type="entry name" value="NagB/RpiA/CoA transferase-like"/>
    <property type="match status" value="1"/>
</dbReference>
<reference evidence="9" key="1">
    <citation type="submission" date="2020-01" db="EMBL/GenBank/DDBJ databases">
        <authorList>
            <person name="Meier V. D."/>
            <person name="Meier V D."/>
        </authorList>
    </citation>
    <scope>NUCLEOTIDE SEQUENCE</scope>
    <source>
        <strain evidence="9">HLG_WM_MAG_07</strain>
    </source>
</reference>
<evidence type="ECO:0000256" key="7">
    <source>
        <dbReference type="ARBA" id="ARBA00023014"/>
    </source>
</evidence>
<organism evidence="9">
    <name type="scientific">uncultured Thiotrichaceae bacterium</name>
    <dbReference type="NCBI Taxonomy" id="298394"/>
    <lineage>
        <taxon>Bacteria</taxon>
        <taxon>Pseudomonadati</taxon>
        <taxon>Pseudomonadota</taxon>
        <taxon>Gammaproteobacteria</taxon>
        <taxon>Thiotrichales</taxon>
        <taxon>Thiotrichaceae</taxon>
        <taxon>environmental samples</taxon>
    </lineage>
</organism>
<gene>
    <name evidence="9" type="ORF">HELGO_WM16943</name>
</gene>
<dbReference type="InterPro" id="IPR017896">
    <property type="entry name" value="4Fe4S_Fe-S-bd"/>
</dbReference>
<dbReference type="InterPro" id="IPR017900">
    <property type="entry name" value="4Fe4S_Fe_S_CS"/>
</dbReference>
<keyword evidence="6" id="KW-0408">Iron</keyword>
<dbReference type="InterPro" id="IPR009051">
    <property type="entry name" value="Helical_ferredxn"/>
</dbReference>
<keyword evidence="2" id="KW-0004">4Fe-4S</keyword>
<keyword evidence="3" id="KW-0479">Metal-binding</keyword>
<evidence type="ECO:0000256" key="5">
    <source>
        <dbReference type="ARBA" id="ARBA00022982"/>
    </source>
</evidence>
<dbReference type="PROSITE" id="PS00198">
    <property type="entry name" value="4FE4S_FER_1"/>
    <property type="match status" value="1"/>
</dbReference>
<keyword evidence="5" id="KW-0249">Electron transport</keyword>
<accession>A0A6S6TLE6</accession>
<keyword evidence="1" id="KW-0813">Transport</keyword>
<dbReference type="InterPro" id="IPR003741">
    <property type="entry name" value="LUD_dom"/>
</dbReference>
<dbReference type="GO" id="GO:0051539">
    <property type="term" value="F:4 iron, 4 sulfur cluster binding"/>
    <property type="evidence" value="ECO:0007669"/>
    <property type="project" value="UniProtKB-KW"/>
</dbReference>
<dbReference type="InterPro" id="IPR037171">
    <property type="entry name" value="NagB/RpiA_transferase-like"/>
</dbReference>
<protein>
    <submittedName>
        <fullName evidence="9">Predicted L-lactate dehydrogenase, Iron-sulfur cluster-binding subunit YkgF</fullName>
    </submittedName>
</protein>
<dbReference type="EMBL" id="CACVAY010000077">
    <property type="protein sequence ID" value="CAA6816533.1"/>
    <property type="molecule type" value="Genomic_DNA"/>
</dbReference>
<dbReference type="GO" id="GO:0006089">
    <property type="term" value="P:lactate metabolic process"/>
    <property type="evidence" value="ECO:0007669"/>
    <property type="project" value="InterPro"/>
</dbReference>
<dbReference type="NCBIfam" id="TIGR00273">
    <property type="entry name" value="LutB/LldF family L-lactate oxidation iron-sulfur protein"/>
    <property type="match status" value="1"/>
</dbReference>
<evidence type="ECO:0000256" key="2">
    <source>
        <dbReference type="ARBA" id="ARBA00022485"/>
    </source>
</evidence>
<dbReference type="AlphaFoldDB" id="A0A6S6TLE6"/>
<keyword evidence="7" id="KW-0411">Iron-sulfur</keyword>
<dbReference type="PANTHER" id="PTHR47153:SF2">
    <property type="entry name" value="LACTATE UTILIZATION PROTEIN B"/>
    <property type="match status" value="1"/>
</dbReference>
<dbReference type="Pfam" id="PF13183">
    <property type="entry name" value="Fer4_8"/>
    <property type="match status" value="1"/>
</dbReference>
<dbReference type="InterPro" id="IPR024185">
    <property type="entry name" value="FTHF_cligase-like_sf"/>
</dbReference>
<evidence type="ECO:0000256" key="6">
    <source>
        <dbReference type="ARBA" id="ARBA00023004"/>
    </source>
</evidence>
<dbReference type="Gene3D" id="1.10.1060.10">
    <property type="entry name" value="Alpha-helical ferredoxin"/>
    <property type="match status" value="1"/>
</dbReference>
<evidence type="ECO:0000256" key="4">
    <source>
        <dbReference type="ARBA" id="ARBA00022737"/>
    </source>
</evidence>
<evidence type="ECO:0000256" key="1">
    <source>
        <dbReference type="ARBA" id="ARBA00022448"/>
    </source>
</evidence>
<dbReference type="InterPro" id="IPR024569">
    <property type="entry name" value="LutB_C"/>
</dbReference>
<evidence type="ECO:0000313" key="9">
    <source>
        <dbReference type="EMBL" id="CAA6816533.1"/>
    </source>
</evidence>
<sequence length="481" mass="53429">MENDTETRVAFEHPEFKVRVVDALKNDRVRKNFRSAMDGLMRRRLDMFDDAEALENLRTQSMAIRANSLSRLPEMLEKLEAKCIENGIQVHWAETTEQANDIVLKIAQQHDAKSIVKGKSMVSEEMGMNHYLEEQGIECLESDLGEFILQLAEEPPSHIVAPAIHKDRYQVAKLFKEKFPDIPYSDDIDDLTKNARTILRDKFYSAPIGLSGVNFAVAETGTICLVENEGNGRMSTTVPPVHIAVTGIEKVVEMLEDVPPLLSILTRSATGQPITTYFNMITSPRKDGEKDGPKEVHLVLLDNGRSKIYGDPELIATLRCIRCGACMNHCPVYVRVGGHAYGTVYPGPIGTVLEPQKEKGLQAHGELTQASSLCGACGEVCPVRIPLPKLINRLRYEGNRKDESSVTGAGSRRKTSEAMIWKGWAKAHSSPGMYRFGTNAASKMRGLIPNKLGAWTRVRSAPKLAEKSLHQLAKEEGIDHE</sequence>